<reference evidence="5 6" key="3">
    <citation type="submission" date="2016-03" db="EMBL/GenBank/DDBJ databases">
        <title>EvidentialGene: Evidence-directed Construction of Genes on Genomes.</title>
        <authorList>
            <person name="Gilbert D.G."/>
            <person name="Choi J.-H."/>
            <person name="Mockaitis K."/>
            <person name="Colbourne J."/>
            <person name="Pfrender M."/>
        </authorList>
    </citation>
    <scope>NUCLEOTIDE SEQUENCE [LARGE SCALE GENOMIC DNA]</scope>
    <source>
        <strain evidence="5 6">Xinb3</strain>
        <tissue evidence="5">Complete organism</tissue>
    </source>
</reference>
<dbReference type="OrthoDB" id="10059102at2759"/>
<feature type="domain" description="Peptidase S1" evidence="3">
    <location>
        <begin position="25"/>
        <end position="258"/>
    </location>
</feature>
<dbReference type="EMBL" id="LRGB01000725">
    <property type="protein sequence ID" value="KZS16356.1"/>
    <property type="molecule type" value="Genomic_DNA"/>
</dbReference>
<dbReference type="Proteomes" id="UP000076858">
    <property type="component" value="Unassembled WGS sequence"/>
</dbReference>
<dbReference type="SUPFAM" id="SSF50494">
    <property type="entry name" value="Trypsin-like serine proteases"/>
    <property type="match status" value="1"/>
</dbReference>
<dbReference type="SMART" id="SM00020">
    <property type="entry name" value="Tryp_SPc"/>
    <property type="match status" value="1"/>
</dbReference>
<evidence type="ECO:0000256" key="2">
    <source>
        <dbReference type="SAM" id="SignalP"/>
    </source>
</evidence>
<keyword evidence="4" id="KW-0645">Protease</keyword>
<evidence type="ECO:0000256" key="1">
    <source>
        <dbReference type="ARBA" id="ARBA00023157"/>
    </source>
</evidence>
<feature type="signal peptide" evidence="2">
    <location>
        <begin position="1"/>
        <end position="16"/>
    </location>
</feature>
<gene>
    <name evidence="5" type="ORF">APZ42_017995</name>
</gene>
<keyword evidence="2" id="KW-0732">Signal</keyword>
<dbReference type="InterPro" id="IPR043504">
    <property type="entry name" value="Peptidase_S1_PA_chymotrypsin"/>
</dbReference>
<protein>
    <submittedName>
        <fullName evidence="4">Serine protease</fullName>
    </submittedName>
</protein>
<evidence type="ECO:0000259" key="3">
    <source>
        <dbReference type="PROSITE" id="PS50240"/>
    </source>
</evidence>
<dbReference type="CDD" id="cd00190">
    <property type="entry name" value="Tryp_SPc"/>
    <property type="match status" value="1"/>
</dbReference>
<keyword evidence="4" id="KW-0378">Hydrolase</keyword>
<dbReference type="InterPro" id="IPR009003">
    <property type="entry name" value="Peptidase_S1_PA"/>
</dbReference>
<sequence>MLHALFFIVVVASVSGAPNGGAGRIAGGSQAISGQFPYVVSISRNDLHICGGFIYNDRWVVTAASCIIDVVMDDVLVKIGALSLITPEPEEQIISVLSNVTFDLYNRETKLHDIALIELSRPIVFSTTAAAIRYDEIDELAQPWDGMIVGWGAVNQGGTSATRLRYAPIDDLAADCRDYGIDEYVQNFMICAGSTTGTIAPCEYDEGSPLTQVANYGGVQETIVVGIMSKNLGCGNPSIPSIYTRLATYYSWLLQNAGQQPAFL</sequence>
<dbReference type="PROSITE" id="PS50240">
    <property type="entry name" value="TRYPSIN_DOM"/>
    <property type="match status" value="1"/>
</dbReference>
<evidence type="ECO:0000313" key="6">
    <source>
        <dbReference type="Proteomes" id="UP000076858"/>
    </source>
</evidence>
<dbReference type="PRINTS" id="PR00722">
    <property type="entry name" value="CHYMOTRYPSIN"/>
</dbReference>
<accession>A0A0P5DWX5</accession>
<dbReference type="STRING" id="35525.A0A0P5DWX5"/>
<evidence type="ECO:0000313" key="5">
    <source>
        <dbReference type="EMBL" id="KZS16356.1"/>
    </source>
</evidence>
<dbReference type="PANTHER" id="PTHR24258:SF140">
    <property type="entry name" value="BCDNA.GH08420-RELATED"/>
    <property type="match status" value="1"/>
</dbReference>
<dbReference type="AlphaFoldDB" id="A0A0P5DWX5"/>
<dbReference type="InterPro" id="IPR001254">
    <property type="entry name" value="Trypsin_dom"/>
</dbReference>
<keyword evidence="6" id="KW-1185">Reference proteome</keyword>
<dbReference type="InterPro" id="IPR001314">
    <property type="entry name" value="Peptidase_S1A"/>
</dbReference>
<evidence type="ECO:0000313" key="4">
    <source>
        <dbReference type="EMBL" id="JAI68665.1"/>
    </source>
</evidence>
<dbReference type="Gene3D" id="2.40.10.10">
    <property type="entry name" value="Trypsin-like serine proteases"/>
    <property type="match status" value="1"/>
</dbReference>
<reference evidence="4" key="1">
    <citation type="submission" date="2015-10" db="EMBL/GenBank/DDBJ databases">
        <title>Daphnia magna gene sets from two clonal populations assembled and annotated with EvidentialGene.</title>
        <authorList>
            <person name="Gilbert D."/>
            <person name="Podicheti R."/>
            <person name="Orsini L."/>
            <person name="Colbourne J."/>
            <person name="Pfrender M."/>
        </authorList>
    </citation>
    <scope>NUCLEOTIDE SEQUENCE</scope>
</reference>
<name>A0A0P5DWX5_9CRUS</name>
<feature type="chain" id="PRO_5013462117" evidence="2">
    <location>
        <begin position="17"/>
        <end position="264"/>
    </location>
</feature>
<dbReference type="EMBL" id="GDIP01254736">
    <property type="protein sequence ID" value="JAI68665.1"/>
    <property type="molecule type" value="Transcribed_RNA"/>
</dbReference>
<dbReference type="GO" id="GO:0004252">
    <property type="term" value="F:serine-type endopeptidase activity"/>
    <property type="evidence" value="ECO:0007669"/>
    <property type="project" value="InterPro"/>
</dbReference>
<dbReference type="PANTHER" id="PTHR24258">
    <property type="entry name" value="SERINE PROTEASE-RELATED"/>
    <property type="match status" value="1"/>
</dbReference>
<organism evidence="5 6">
    <name type="scientific">Daphnia magna</name>
    <dbReference type="NCBI Taxonomy" id="35525"/>
    <lineage>
        <taxon>Eukaryota</taxon>
        <taxon>Metazoa</taxon>
        <taxon>Ecdysozoa</taxon>
        <taxon>Arthropoda</taxon>
        <taxon>Crustacea</taxon>
        <taxon>Branchiopoda</taxon>
        <taxon>Diplostraca</taxon>
        <taxon>Cladocera</taxon>
        <taxon>Anomopoda</taxon>
        <taxon>Daphniidae</taxon>
        <taxon>Daphnia</taxon>
    </lineage>
</organism>
<dbReference type="FunFam" id="2.40.10.10:FF:000068">
    <property type="entry name" value="transmembrane protease serine 2"/>
    <property type="match status" value="1"/>
</dbReference>
<keyword evidence="1" id="KW-1015">Disulfide bond</keyword>
<dbReference type="GO" id="GO:0006508">
    <property type="term" value="P:proteolysis"/>
    <property type="evidence" value="ECO:0007669"/>
    <property type="project" value="UniProtKB-KW"/>
</dbReference>
<reference evidence="4" key="2">
    <citation type="submission" date="2015-10" db="EMBL/GenBank/DDBJ databases">
        <authorList>
            <person name="Gilbert D.G."/>
        </authorList>
    </citation>
    <scope>NUCLEOTIDE SEQUENCE</scope>
</reference>
<dbReference type="Pfam" id="PF00089">
    <property type="entry name" value="Trypsin"/>
    <property type="match status" value="1"/>
</dbReference>
<proteinExistence type="predicted"/>